<dbReference type="InterPro" id="IPR036388">
    <property type="entry name" value="WH-like_DNA-bd_sf"/>
</dbReference>
<dbReference type="AlphaFoldDB" id="A0A6L9SB63"/>
<evidence type="ECO:0000259" key="2">
    <source>
        <dbReference type="SMART" id="SM00418"/>
    </source>
</evidence>
<dbReference type="InterPro" id="IPR036390">
    <property type="entry name" value="WH_DNA-bd_sf"/>
</dbReference>
<reference evidence="3 4" key="1">
    <citation type="submission" date="2020-02" db="EMBL/GenBank/DDBJ databases">
        <authorList>
            <person name="Li X.-J."/>
            <person name="Han X.-M."/>
        </authorList>
    </citation>
    <scope>NUCLEOTIDE SEQUENCE [LARGE SCALE GENOMIC DNA]</scope>
    <source>
        <strain evidence="3 4">CCTCC AB 2017055</strain>
    </source>
</reference>
<comment type="caution">
    <text evidence="3">The sequence shown here is derived from an EMBL/GenBank/DDBJ whole genome shotgun (WGS) entry which is preliminary data.</text>
</comment>
<keyword evidence="4" id="KW-1185">Reference proteome</keyword>
<feature type="domain" description="HTH arsR-type" evidence="2">
    <location>
        <begin position="35"/>
        <end position="128"/>
    </location>
</feature>
<feature type="region of interest" description="Disordered" evidence="1">
    <location>
        <begin position="220"/>
        <end position="242"/>
    </location>
</feature>
<organism evidence="3 4">
    <name type="scientific">Phytoactinopolyspora halotolerans</name>
    <dbReference type="NCBI Taxonomy" id="1981512"/>
    <lineage>
        <taxon>Bacteria</taxon>
        <taxon>Bacillati</taxon>
        <taxon>Actinomycetota</taxon>
        <taxon>Actinomycetes</taxon>
        <taxon>Jiangellales</taxon>
        <taxon>Jiangellaceae</taxon>
        <taxon>Phytoactinopolyspora</taxon>
    </lineage>
</organism>
<evidence type="ECO:0000313" key="3">
    <source>
        <dbReference type="EMBL" id="NEE02407.1"/>
    </source>
</evidence>
<dbReference type="SMART" id="SM00418">
    <property type="entry name" value="HTH_ARSR"/>
    <property type="match status" value="1"/>
</dbReference>
<sequence length="242" mass="27254">MSTKNGDPSREGPESIAAAPHRQYSLPSRVVDDPNELRAYSHPVRVALTEQLYLRASATATELAELIHESPANCSWHLRQLAKHGIIEEAGIGPGRQRRWRMVPEVTLTPKAKEQSTELARAAVAANAMRLDRDLAGLRAWWAMREGEPPEWQDASMGIVQSWAWLTAEELEQFRAEFLALMDRHLFRTTAQRRDPERRPPDARPVRVVAWTIPWDTKAVAAGEGATDHSMGGPDERRSTRE</sequence>
<dbReference type="InterPro" id="IPR001845">
    <property type="entry name" value="HTH_ArsR_DNA-bd_dom"/>
</dbReference>
<proteinExistence type="predicted"/>
<dbReference type="EMBL" id="JAAGOA010000014">
    <property type="protein sequence ID" value="NEE02407.1"/>
    <property type="molecule type" value="Genomic_DNA"/>
</dbReference>
<dbReference type="Gene3D" id="1.10.10.10">
    <property type="entry name" value="Winged helix-like DNA-binding domain superfamily/Winged helix DNA-binding domain"/>
    <property type="match status" value="1"/>
</dbReference>
<dbReference type="Proteomes" id="UP000475214">
    <property type="component" value="Unassembled WGS sequence"/>
</dbReference>
<gene>
    <name evidence="3" type="ORF">G1H10_19720</name>
</gene>
<dbReference type="SUPFAM" id="SSF46785">
    <property type="entry name" value="Winged helix' DNA-binding domain"/>
    <property type="match status" value="1"/>
</dbReference>
<dbReference type="Pfam" id="PF12840">
    <property type="entry name" value="HTH_20"/>
    <property type="match status" value="1"/>
</dbReference>
<protein>
    <submittedName>
        <fullName evidence="3">Helix-turn-helix transcriptional regulator</fullName>
    </submittedName>
</protein>
<dbReference type="RefSeq" id="WP_163740906.1">
    <property type="nucleotide sequence ID" value="NZ_JAAGOA010000014.1"/>
</dbReference>
<evidence type="ECO:0000256" key="1">
    <source>
        <dbReference type="SAM" id="MobiDB-lite"/>
    </source>
</evidence>
<dbReference type="GO" id="GO:0003700">
    <property type="term" value="F:DNA-binding transcription factor activity"/>
    <property type="evidence" value="ECO:0007669"/>
    <property type="project" value="InterPro"/>
</dbReference>
<accession>A0A6L9SB63</accession>
<feature type="region of interest" description="Disordered" evidence="1">
    <location>
        <begin position="1"/>
        <end position="24"/>
    </location>
</feature>
<dbReference type="InterPro" id="IPR011991">
    <property type="entry name" value="ArsR-like_HTH"/>
</dbReference>
<name>A0A6L9SB63_9ACTN</name>
<evidence type="ECO:0000313" key="4">
    <source>
        <dbReference type="Proteomes" id="UP000475214"/>
    </source>
</evidence>
<dbReference type="CDD" id="cd00090">
    <property type="entry name" value="HTH_ARSR"/>
    <property type="match status" value="1"/>
</dbReference>